<dbReference type="InterPro" id="IPR015424">
    <property type="entry name" value="PyrdxlP-dep_Trfase"/>
</dbReference>
<dbReference type="Pfam" id="PF00155">
    <property type="entry name" value="Aminotran_1_2"/>
    <property type="match status" value="1"/>
</dbReference>
<evidence type="ECO:0000313" key="6">
    <source>
        <dbReference type="EMBL" id="CAD7359054.1"/>
    </source>
</evidence>
<dbReference type="InterPro" id="IPR004838">
    <property type="entry name" value="NHTrfase_class1_PyrdxlP-BS"/>
</dbReference>
<dbReference type="Gene3D" id="3.90.1150.10">
    <property type="entry name" value="Aspartate Aminotransferase, domain 1"/>
    <property type="match status" value="1"/>
</dbReference>
<keyword evidence="2 4" id="KW-0032">Aminotransferase</keyword>
<dbReference type="GO" id="GO:0008483">
    <property type="term" value="F:transaminase activity"/>
    <property type="evidence" value="ECO:0007669"/>
    <property type="project" value="UniProtKB-KW"/>
</dbReference>
<evidence type="ECO:0000313" key="10">
    <source>
        <dbReference type="Proteomes" id="UP000572988"/>
    </source>
</evidence>
<evidence type="ECO:0000313" key="9">
    <source>
        <dbReference type="Proteomes" id="UP000264146"/>
    </source>
</evidence>
<evidence type="ECO:0000256" key="3">
    <source>
        <dbReference type="ARBA" id="ARBA00022679"/>
    </source>
</evidence>
<dbReference type="GO" id="GO:0030170">
    <property type="term" value="F:pyridoxal phosphate binding"/>
    <property type="evidence" value="ECO:0007669"/>
    <property type="project" value="InterPro"/>
</dbReference>
<keyword evidence="3 4" id="KW-0808">Transferase</keyword>
<gene>
    <name evidence="8" type="primary">dapL_1</name>
    <name evidence="7" type="ORF">C1O36_10910</name>
    <name evidence="8" type="ORF">NCTC12218_00642</name>
</gene>
<dbReference type="PROSITE" id="PS00105">
    <property type="entry name" value="AA_TRANSFER_CLASS_1"/>
    <property type="match status" value="1"/>
</dbReference>
<dbReference type="InterPro" id="IPR015421">
    <property type="entry name" value="PyrdxlP-dep_Trfase_major"/>
</dbReference>
<keyword evidence="10" id="KW-1185">Reference proteome</keyword>
<organism evidence="8">
    <name type="scientific">Staphylococcus schleiferi</name>
    <dbReference type="NCBI Taxonomy" id="1295"/>
    <lineage>
        <taxon>Bacteria</taxon>
        <taxon>Bacillati</taxon>
        <taxon>Bacillota</taxon>
        <taxon>Bacilli</taxon>
        <taxon>Bacillales</taxon>
        <taxon>Staphylococcaceae</taxon>
        <taxon>Staphylococcus</taxon>
    </lineage>
</organism>
<reference evidence="7 10" key="1">
    <citation type="submission" date="2018-01" db="EMBL/GenBank/DDBJ databases">
        <title>Complete genome sequence of Staphylococcus Scheliferi isolated from human.</title>
        <authorList>
            <person name="Abouelkhair M.A."/>
            <person name="Bemis D.A."/>
            <person name="Kania S.A."/>
        </authorList>
    </citation>
    <scope>NUCLEOTIDE SEQUENCE [LARGE SCALE GENOMIC DNA]</scope>
    <source>
        <strain evidence="7 10">ATCC 43808</strain>
    </source>
</reference>
<dbReference type="EMBL" id="UHEF01000001">
    <property type="protein sequence ID" value="SUM87467.1"/>
    <property type="molecule type" value="Genomic_DNA"/>
</dbReference>
<evidence type="ECO:0000256" key="1">
    <source>
        <dbReference type="ARBA" id="ARBA00001933"/>
    </source>
</evidence>
<evidence type="ECO:0000256" key="4">
    <source>
        <dbReference type="RuleBase" id="RU000481"/>
    </source>
</evidence>
<proteinExistence type="inferred from homology"/>
<dbReference type="PANTHER" id="PTHR42832:SF3">
    <property type="entry name" value="L-GLUTAMINE--4-(METHYLSULFANYL)-2-OXOBUTANOATE AMINOTRANSFERASE"/>
    <property type="match status" value="1"/>
</dbReference>
<comment type="similarity">
    <text evidence="4">Belongs to the class-I pyridoxal-phosphate-dependent aminotransferase family.</text>
</comment>
<evidence type="ECO:0000256" key="2">
    <source>
        <dbReference type="ARBA" id="ARBA00022576"/>
    </source>
</evidence>
<evidence type="ECO:0000313" key="8">
    <source>
        <dbReference type="EMBL" id="SUM87467.1"/>
    </source>
</evidence>
<dbReference type="InterPro" id="IPR050881">
    <property type="entry name" value="LL-DAP_aminotransferase"/>
</dbReference>
<evidence type="ECO:0000259" key="5">
    <source>
        <dbReference type="Pfam" id="PF00155"/>
    </source>
</evidence>
<dbReference type="EMBL" id="LR962863">
    <property type="protein sequence ID" value="CAD7359054.1"/>
    <property type="molecule type" value="Genomic_DNA"/>
</dbReference>
<reference evidence="8" key="2">
    <citation type="submission" date="2018-06" db="EMBL/GenBank/DDBJ databases">
        <authorList>
            <consortium name="Pathogen Informatics"/>
            <person name="Doyle S."/>
        </authorList>
    </citation>
    <scope>NUCLEOTIDE SEQUENCE [LARGE SCALE GENOMIC DNA]</scope>
    <source>
        <strain evidence="8">NCTC12218</strain>
    </source>
</reference>
<name>A0A7Z7VX61_STASC</name>
<dbReference type="RefSeq" id="WP_126496354.1">
    <property type="nucleotide sequence ID" value="NZ_CALYFA010000042.1"/>
</dbReference>
<dbReference type="CDD" id="cd00609">
    <property type="entry name" value="AAT_like"/>
    <property type="match status" value="1"/>
</dbReference>
<dbReference type="EC" id="2.6.1.-" evidence="4"/>
<dbReference type="InterPro" id="IPR004839">
    <property type="entry name" value="Aminotransferase_I/II_large"/>
</dbReference>
<comment type="cofactor">
    <cofactor evidence="1 4">
        <name>pyridoxal 5'-phosphate</name>
        <dbReference type="ChEBI" id="CHEBI:597326"/>
    </cofactor>
</comment>
<protein>
    <recommendedName>
        <fullName evidence="4">Aminotransferase</fullName>
        <ecNumber evidence="4">2.6.1.-</ecNumber>
    </recommendedName>
</protein>
<dbReference type="InterPro" id="IPR015422">
    <property type="entry name" value="PyrdxlP-dep_Trfase_small"/>
</dbReference>
<dbReference type="Proteomes" id="UP000264146">
    <property type="component" value="Chromosome"/>
</dbReference>
<dbReference type="AlphaFoldDB" id="A0A7Z7VX61"/>
<reference evidence="6 9" key="3">
    <citation type="submission" date="2020-11" db="EMBL/GenBank/DDBJ databases">
        <authorList>
            <consortium name="Pathogen Informatics"/>
        </authorList>
    </citation>
    <scope>NUCLEOTIDE SEQUENCE [LARGE SCALE GENOMIC DNA]</scope>
    <source>
        <strain evidence="6 9">NCTC12218</strain>
    </source>
</reference>
<dbReference type="EMBL" id="POVK01000046">
    <property type="protein sequence ID" value="NHA34973.1"/>
    <property type="molecule type" value="Genomic_DNA"/>
</dbReference>
<accession>A0A7Z7VX61</accession>
<dbReference type="Proteomes" id="UP000572988">
    <property type="component" value="Unassembled WGS sequence"/>
</dbReference>
<evidence type="ECO:0000313" key="7">
    <source>
        <dbReference type="EMBL" id="NHA34973.1"/>
    </source>
</evidence>
<sequence length="388" mass="43161">MAYTTILSEIPDSYFGKTMGKKVEHGPLPLINLAVGIPDADTPDVIIKALQEAIVKPENQKYLAFQGKATFKQAIVDFYERQFNVILDPEKEVCLFYGTKNGLVALPTCVIEPGDEVLLPDPGYTDYLAGVLLAKGQPKPLKLSRARHYLPDWNAVDTTNTRLIYLTYPNNPTGSVATKAFFQDTIDRFKQTKTKIVHDFAYQAFGFDQPNPSILQAEGAKSCAVEVFSFSKGYNMSGYRVGFAVGNAEMIENLQKYHTHTQAGMYGALQDACTVALNECDDVLYEQSRVFGHRRDLIEKTLNEAEIPHEPIKGGIFLWLQCPNGFTSDAFIDYLLQEKSILAAPGHPFGEEGEGYVRISFAIDEAQLNTALERLVSLKALYQNDSTN</sequence>
<feature type="domain" description="Aminotransferase class I/classII large" evidence="5">
    <location>
        <begin position="30"/>
        <end position="375"/>
    </location>
</feature>
<dbReference type="PANTHER" id="PTHR42832">
    <property type="entry name" value="AMINO ACID AMINOTRANSFERASE"/>
    <property type="match status" value="1"/>
</dbReference>
<dbReference type="Gene3D" id="3.40.640.10">
    <property type="entry name" value="Type I PLP-dependent aspartate aminotransferase-like (Major domain)"/>
    <property type="match status" value="1"/>
</dbReference>
<dbReference type="SUPFAM" id="SSF53383">
    <property type="entry name" value="PLP-dependent transferases"/>
    <property type="match status" value="1"/>
</dbReference>